<dbReference type="EMBL" id="JAFKMR010000018">
    <property type="protein sequence ID" value="MBN8744505.1"/>
    <property type="molecule type" value="Genomic_DNA"/>
</dbReference>
<gene>
    <name evidence="2" type="ORF">J0I24_09380</name>
</gene>
<keyword evidence="1" id="KW-1133">Transmembrane helix</keyword>
<feature type="transmembrane region" description="Helical" evidence="1">
    <location>
        <begin position="54"/>
        <end position="76"/>
    </location>
</feature>
<feature type="transmembrane region" description="Helical" evidence="1">
    <location>
        <begin position="88"/>
        <end position="108"/>
    </location>
</feature>
<evidence type="ECO:0000313" key="2">
    <source>
        <dbReference type="EMBL" id="MBN8744505.1"/>
    </source>
</evidence>
<organism evidence="2 3">
    <name type="scientific">Thiomonas arsenitoxydans (strain DSM 22701 / CIP 110005 / 3As)</name>
    <dbReference type="NCBI Taxonomy" id="426114"/>
    <lineage>
        <taxon>Bacteria</taxon>
        <taxon>Pseudomonadati</taxon>
        <taxon>Pseudomonadota</taxon>
        <taxon>Betaproteobacteria</taxon>
        <taxon>Burkholderiales</taxon>
        <taxon>Thiomonas</taxon>
    </lineage>
</organism>
<proteinExistence type="predicted"/>
<keyword evidence="1" id="KW-0472">Membrane</keyword>
<dbReference type="RefSeq" id="WP_276730394.1">
    <property type="nucleotide sequence ID" value="NZ_JAFKMR010000018.1"/>
</dbReference>
<evidence type="ECO:0000313" key="3">
    <source>
        <dbReference type="Proteomes" id="UP000664800"/>
    </source>
</evidence>
<keyword evidence="1" id="KW-0812">Transmembrane</keyword>
<dbReference type="Proteomes" id="UP000664800">
    <property type="component" value="Unassembled WGS sequence"/>
</dbReference>
<name>A0A8I1MWZ8_THIA3</name>
<evidence type="ECO:0000256" key="1">
    <source>
        <dbReference type="SAM" id="Phobius"/>
    </source>
</evidence>
<dbReference type="AlphaFoldDB" id="A0A8I1MWZ8"/>
<reference evidence="2" key="1">
    <citation type="submission" date="2021-02" db="EMBL/GenBank/DDBJ databases">
        <title>Thiocyanate and organic carbon inputs drive convergent selection for specific autotrophic Afipia and Thiobacillus strains within complex microbiomes.</title>
        <authorList>
            <person name="Huddy R.J."/>
            <person name="Sachdeva R."/>
            <person name="Kadzinga F."/>
            <person name="Kantor R.S."/>
            <person name="Harrison S.T.L."/>
            <person name="Banfield J.F."/>
        </authorList>
    </citation>
    <scope>NUCLEOTIDE SEQUENCE</scope>
    <source>
        <strain evidence="2">SCN18_13_7_16_R3_B_64_19</strain>
    </source>
</reference>
<sequence>MAKKGENLIVECCNQVTTQKNFGAHRKTRYSVRIMQATRRAVAKTKGDIKRDRWVFAAPLVLLIAVLCGLLALFSWQAASGHAVHAPLLLMWTILGLAGFFMPILTLVQKIKLDLIAKLRAAAAVLEGWKKESIAAALKGLLLALQAELAASTAMQERRRAEVVDSCGAPHLCLTPRILAQRPQAARVPRG</sequence>
<comment type="caution">
    <text evidence="2">The sequence shown here is derived from an EMBL/GenBank/DDBJ whole genome shotgun (WGS) entry which is preliminary data.</text>
</comment>
<protein>
    <submittedName>
        <fullName evidence="2">Uncharacterized protein</fullName>
    </submittedName>
</protein>
<accession>A0A8I1MWZ8</accession>